<dbReference type="InterPro" id="IPR004846">
    <property type="entry name" value="T2SS/T3SS_dom"/>
</dbReference>
<feature type="signal peptide" evidence="2">
    <location>
        <begin position="1"/>
        <end position="27"/>
    </location>
</feature>
<evidence type="ECO:0000256" key="2">
    <source>
        <dbReference type="SAM" id="SignalP"/>
    </source>
</evidence>
<feature type="domain" description="Type II/III secretion system secretin-like" evidence="3">
    <location>
        <begin position="265"/>
        <end position="432"/>
    </location>
</feature>
<gene>
    <name evidence="5" type="ORF">GCM10010909_05780</name>
</gene>
<evidence type="ECO:0000313" key="5">
    <source>
        <dbReference type="EMBL" id="GLR65900.1"/>
    </source>
</evidence>
<dbReference type="Proteomes" id="UP001156641">
    <property type="component" value="Unassembled WGS sequence"/>
</dbReference>
<protein>
    <submittedName>
        <fullName evidence="5">Fimbriae assembly protein</fullName>
    </submittedName>
</protein>
<name>A0ABQ6A740_9PROT</name>
<organism evidence="5 6">
    <name type="scientific">Acidocella aquatica</name>
    <dbReference type="NCBI Taxonomy" id="1922313"/>
    <lineage>
        <taxon>Bacteria</taxon>
        <taxon>Pseudomonadati</taxon>
        <taxon>Pseudomonadota</taxon>
        <taxon>Alphaproteobacteria</taxon>
        <taxon>Acetobacterales</taxon>
        <taxon>Acidocellaceae</taxon>
        <taxon>Acidocella</taxon>
    </lineage>
</organism>
<proteinExistence type="inferred from homology"/>
<keyword evidence="6" id="KW-1185">Reference proteome</keyword>
<dbReference type="PANTHER" id="PTHR30332">
    <property type="entry name" value="PROBABLE GENERAL SECRETION PATHWAY PROTEIN D"/>
    <property type="match status" value="1"/>
</dbReference>
<sequence length="481" mass="49138">MTAPSKRGYVPLVLSAAIGLVPVLALAQDQPQPLDGSAAAGVSPPVVATGPAFFGGISLAKGSGQLVKLPHPVANIFAADPSIVEVRPASPNTMFVFGTNTGETTIVTTDTAGNTIAQYSVSVHPSSFVNDRLQSQVDKAAPGNSVTSETEPGGVVVRGTVRTPEQAANVVEQAKLISPSGTVVNNLQVQEPIQVELKVRIASMSRNTTRELGINWGAVTSAGFNIGKFVLTGSTGSAAASLSPTTQGGLGVIFPGGNFEGVIDALATDNLAHILAEPTLTTLSGTQASFQVGGQFPIPVSSANGVVTVTFKNYGVLLTFIPTVFSDGRISLQVAPQLSELNSANSANISSGATGGQVFSVPSLNVTAASSTVILGSGQGMAIAGLLEDQSNQVDNGVPGLSETPIIGALFRGDAFQRQQQEVVITVTPYLVNPVSNPGALASPDDGWTPPNDLQRIFMLRDNGTNTASTTIPGDAGFIVQ</sequence>
<dbReference type="Pfam" id="PF13629">
    <property type="entry name" value="T2SS-T3SS_pil_N"/>
    <property type="match status" value="1"/>
</dbReference>
<keyword evidence="2" id="KW-0732">Signal</keyword>
<dbReference type="PRINTS" id="PR00811">
    <property type="entry name" value="BCTERIALGSPD"/>
</dbReference>
<dbReference type="RefSeq" id="WP_284256453.1">
    <property type="nucleotide sequence ID" value="NZ_BSOS01000007.1"/>
</dbReference>
<feature type="domain" description="Pilus formation protein N-terminal" evidence="4">
    <location>
        <begin position="57"/>
        <end position="123"/>
    </location>
</feature>
<comment type="caution">
    <text evidence="5">The sequence shown here is derived from an EMBL/GenBank/DDBJ whole genome shotgun (WGS) entry which is preliminary data.</text>
</comment>
<dbReference type="Pfam" id="PF00263">
    <property type="entry name" value="Secretin"/>
    <property type="match status" value="1"/>
</dbReference>
<evidence type="ECO:0000259" key="3">
    <source>
        <dbReference type="Pfam" id="PF00263"/>
    </source>
</evidence>
<accession>A0ABQ6A740</accession>
<dbReference type="PANTHER" id="PTHR30332:SF17">
    <property type="entry name" value="TYPE IV PILIATION SYSTEM PROTEIN DR_0774-RELATED"/>
    <property type="match status" value="1"/>
</dbReference>
<feature type="chain" id="PRO_5045552371" evidence="2">
    <location>
        <begin position="28"/>
        <end position="481"/>
    </location>
</feature>
<comment type="similarity">
    <text evidence="1">Belongs to the bacterial secretin family.</text>
</comment>
<evidence type="ECO:0000256" key="1">
    <source>
        <dbReference type="RuleBase" id="RU004003"/>
    </source>
</evidence>
<dbReference type="InterPro" id="IPR001775">
    <property type="entry name" value="GspD/PilQ"/>
</dbReference>
<evidence type="ECO:0000259" key="4">
    <source>
        <dbReference type="Pfam" id="PF13629"/>
    </source>
</evidence>
<reference evidence="6" key="1">
    <citation type="journal article" date="2019" name="Int. J. Syst. Evol. Microbiol.">
        <title>The Global Catalogue of Microorganisms (GCM) 10K type strain sequencing project: providing services to taxonomists for standard genome sequencing and annotation.</title>
        <authorList>
            <consortium name="The Broad Institute Genomics Platform"/>
            <consortium name="The Broad Institute Genome Sequencing Center for Infectious Disease"/>
            <person name="Wu L."/>
            <person name="Ma J."/>
        </authorList>
    </citation>
    <scope>NUCLEOTIDE SEQUENCE [LARGE SCALE GENOMIC DNA]</scope>
    <source>
        <strain evidence="6">NBRC 112502</strain>
    </source>
</reference>
<dbReference type="InterPro" id="IPR050810">
    <property type="entry name" value="Bact_Secretion_Sys_Channel"/>
</dbReference>
<dbReference type="InterPro" id="IPR032789">
    <property type="entry name" value="T2SS-T3SS_pil_N"/>
</dbReference>
<dbReference type="EMBL" id="BSOS01000007">
    <property type="protein sequence ID" value="GLR65900.1"/>
    <property type="molecule type" value="Genomic_DNA"/>
</dbReference>
<evidence type="ECO:0000313" key="6">
    <source>
        <dbReference type="Proteomes" id="UP001156641"/>
    </source>
</evidence>